<reference evidence="4 5" key="1">
    <citation type="submission" date="2017-08" db="EMBL/GenBank/DDBJ databases">
        <title>Infants hospitalized years apart are colonized by the same room-sourced microbial strains.</title>
        <authorList>
            <person name="Brooks B."/>
            <person name="Olm M.R."/>
            <person name="Firek B.A."/>
            <person name="Baker R."/>
            <person name="Thomas B.C."/>
            <person name="Morowitz M.J."/>
            <person name="Banfield J.F."/>
        </authorList>
    </citation>
    <scope>NUCLEOTIDE SEQUENCE [LARGE SCALE GENOMIC DNA]</scope>
    <source>
        <strain evidence="4">S2_012_000_R2_81</strain>
    </source>
</reference>
<organism evidence="4 5">
    <name type="scientific">Roseateles depolymerans</name>
    <dbReference type="NCBI Taxonomy" id="76731"/>
    <lineage>
        <taxon>Bacteria</taxon>
        <taxon>Pseudomonadati</taxon>
        <taxon>Pseudomonadota</taxon>
        <taxon>Betaproteobacteria</taxon>
        <taxon>Burkholderiales</taxon>
        <taxon>Sphaerotilaceae</taxon>
        <taxon>Roseateles</taxon>
    </lineage>
</organism>
<dbReference type="InterPro" id="IPR000160">
    <property type="entry name" value="GGDEF_dom"/>
</dbReference>
<dbReference type="EMBL" id="QFOD01000020">
    <property type="protein sequence ID" value="PZP28867.1"/>
    <property type="molecule type" value="Genomic_DNA"/>
</dbReference>
<evidence type="ECO:0000313" key="5">
    <source>
        <dbReference type="Proteomes" id="UP000249633"/>
    </source>
</evidence>
<keyword evidence="2" id="KW-0812">Transmembrane</keyword>
<dbReference type="InterPro" id="IPR043128">
    <property type="entry name" value="Rev_trsase/Diguanyl_cyclase"/>
</dbReference>
<dbReference type="GO" id="GO:0003824">
    <property type="term" value="F:catalytic activity"/>
    <property type="evidence" value="ECO:0007669"/>
    <property type="project" value="UniProtKB-ARBA"/>
</dbReference>
<keyword evidence="2" id="KW-1133">Transmembrane helix</keyword>
<dbReference type="CDD" id="cd12914">
    <property type="entry name" value="PDC1_DGC_like"/>
    <property type="match status" value="1"/>
</dbReference>
<feature type="domain" description="GGDEF" evidence="3">
    <location>
        <begin position="504"/>
        <end position="638"/>
    </location>
</feature>
<dbReference type="InterPro" id="IPR035965">
    <property type="entry name" value="PAS-like_dom_sf"/>
</dbReference>
<dbReference type="PROSITE" id="PS50887">
    <property type="entry name" value="GGDEF"/>
    <property type="match status" value="1"/>
</dbReference>
<dbReference type="Gene3D" id="3.30.450.20">
    <property type="entry name" value="PAS domain"/>
    <property type="match status" value="3"/>
</dbReference>
<name>A0A2W5DIF3_9BURK</name>
<dbReference type="Proteomes" id="UP000249633">
    <property type="component" value="Unassembled WGS sequence"/>
</dbReference>
<dbReference type="InterPro" id="IPR029787">
    <property type="entry name" value="Nucleotide_cyclase"/>
</dbReference>
<dbReference type="PANTHER" id="PTHR44757:SF2">
    <property type="entry name" value="BIOFILM ARCHITECTURE MAINTENANCE PROTEIN MBAA"/>
    <property type="match status" value="1"/>
</dbReference>
<dbReference type="Gene3D" id="3.30.70.270">
    <property type="match status" value="1"/>
</dbReference>
<dbReference type="SMART" id="SM00267">
    <property type="entry name" value="GGDEF"/>
    <property type="match status" value="1"/>
</dbReference>
<gene>
    <name evidence="4" type="ORF">DI603_18050</name>
</gene>
<dbReference type="NCBIfam" id="TIGR00254">
    <property type="entry name" value="GGDEF"/>
    <property type="match status" value="1"/>
</dbReference>
<dbReference type="Pfam" id="PF22588">
    <property type="entry name" value="dCache_1_like"/>
    <property type="match status" value="1"/>
</dbReference>
<dbReference type="InterPro" id="IPR054327">
    <property type="entry name" value="His-kinase-like_sensor"/>
</dbReference>
<feature type="region of interest" description="Disordered" evidence="1">
    <location>
        <begin position="1"/>
        <end position="27"/>
    </location>
</feature>
<dbReference type="CDD" id="cd01949">
    <property type="entry name" value="GGDEF"/>
    <property type="match status" value="1"/>
</dbReference>
<protein>
    <submittedName>
        <fullName evidence="4">GGDEF domain-containing protein</fullName>
    </submittedName>
</protein>
<dbReference type="CDD" id="cd12915">
    <property type="entry name" value="PDC2_DGC_like"/>
    <property type="match status" value="1"/>
</dbReference>
<dbReference type="SUPFAM" id="SSF55073">
    <property type="entry name" value="Nucleotide cyclase"/>
    <property type="match status" value="1"/>
</dbReference>
<keyword evidence="2" id="KW-0472">Membrane</keyword>
<dbReference type="InterPro" id="IPR052155">
    <property type="entry name" value="Biofilm_reg_signaling"/>
</dbReference>
<dbReference type="Pfam" id="PF00990">
    <property type="entry name" value="GGDEF"/>
    <property type="match status" value="1"/>
</dbReference>
<dbReference type="InterPro" id="IPR000014">
    <property type="entry name" value="PAS"/>
</dbReference>
<evidence type="ECO:0000259" key="3">
    <source>
        <dbReference type="PROSITE" id="PS50887"/>
    </source>
</evidence>
<dbReference type="PANTHER" id="PTHR44757">
    <property type="entry name" value="DIGUANYLATE CYCLASE DGCP"/>
    <property type="match status" value="1"/>
</dbReference>
<proteinExistence type="predicted"/>
<evidence type="ECO:0000313" key="4">
    <source>
        <dbReference type="EMBL" id="PZP28867.1"/>
    </source>
</evidence>
<dbReference type="SUPFAM" id="SSF55785">
    <property type="entry name" value="PYP-like sensor domain (PAS domain)"/>
    <property type="match status" value="1"/>
</dbReference>
<feature type="compositionally biased region" description="Polar residues" evidence="1">
    <location>
        <begin position="1"/>
        <end position="15"/>
    </location>
</feature>
<dbReference type="AlphaFoldDB" id="A0A2W5DIF3"/>
<evidence type="ECO:0000256" key="1">
    <source>
        <dbReference type="SAM" id="MobiDB-lite"/>
    </source>
</evidence>
<dbReference type="NCBIfam" id="TIGR00229">
    <property type="entry name" value="sensory_box"/>
    <property type="match status" value="1"/>
</dbReference>
<sequence length="666" mass="72764">MSASDLLTGEGQASSFGVGPGSRATTRRPRGMKLRVAHWVILGNLLVAAVLMLGTVLTLHGSRAEELDRVREAADNLAHSLSIEVASELGLVDNALTTIATRYAGATEAERNAQLQQSMREQERLLPFISGLRAADATGRVLLGLPGGTAPFSIQGREYFSAARREGATVVSEPIYSRALNDWCLIVARPLQGERGEFQGVVYAVLAAQHFRTLFGRMSIGDDGAIALRSTTLRMLARHTPAATASMQDPSSADAPSELLQALDRDAERGWFVARSAFDGVERVTAYRRVPGRPFMVLADLGTGTQLARWEAEKTRQWLFAATIMLMVLSGFVYMILQHRRQATERAQALRVAREQALLLDNDLVGMVRVEGRRILWANRALHRILGHPDTSLAGQSMRLLYPDDATFERVGQLGYEALRRDGRFHAQLQMRSRDGKDLWVDLSAAATGGTEFLWMVVDIDQLKHSEQDAQHMALHDALTGLANRRLFEELLRQASAQARRQQQGLTVCYMDLDGFKPINDTHGHDAGDAVLREIGARLRHELRDNDSVARLGGDEFAWLLAGVGTEEEARAIVDRCIEKIRQPIQLTDGGTVKVGASVGLACSAVHGHSPQRLLLAADEAMYLVKRSARPTGPARAEGPAQRAQSPASLPTVMTACSISVDQGTL</sequence>
<comment type="caution">
    <text evidence="4">The sequence shown here is derived from an EMBL/GenBank/DDBJ whole genome shotgun (WGS) entry which is preliminary data.</text>
</comment>
<evidence type="ECO:0000256" key="2">
    <source>
        <dbReference type="SAM" id="Phobius"/>
    </source>
</evidence>
<feature type="transmembrane region" description="Helical" evidence="2">
    <location>
        <begin position="36"/>
        <end position="59"/>
    </location>
</feature>
<feature type="transmembrane region" description="Helical" evidence="2">
    <location>
        <begin position="318"/>
        <end position="337"/>
    </location>
</feature>
<feature type="region of interest" description="Disordered" evidence="1">
    <location>
        <begin position="629"/>
        <end position="649"/>
    </location>
</feature>
<dbReference type="CDD" id="cd00130">
    <property type="entry name" value="PAS"/>
    <property type="match status" value="1"/>
</dbReference>
<accession>A0A2W5DIF3</accession>
<dbReference type="FunFam" id="3.30.70.270:FF:000001">
    <property type="entry name" value="Diguanylate cyclase domain protein"/>
    <property type="match status" value="1"/>
</dbReference>